<sequence>MASKGQLGVQVKSVKNRKRPATGREDNTQSKKTKHQSKERYSLKNNKKKFVKNDSHVGKKKTPLPKKKTFDNSRNKAAPTKKKSKHDDSHPEDEEKPNIWQMKKKERKTYRKKHDVHYNLIHSIKQHYESLRRKDVSVTEKVKIINEILQLINGHTHEVIFKHDTGRVMQCCVKYGNNEQRKALFMQFKDDFEAMIKSKYSKFFVKKMLKYGTKEQRSVILKCFYGKVRKLIKHKEASEILETIYTDYAVAAQKSSLIQEFYGPEFALFKTMDNRKLEQIIKDEPGKKDIILKNLKDSLNPLVDKSVITHNIIHRVLLEYLMLSDDKAQSEMIESIREYVVLILHTHDGARVAMQCLWNGTAKDRKIILKTFKTYIAKICKEEYGHLVLLSLFDVVDDTVLVKKIIFPEMVASLKELAMDTYGRKVLLYLLMPRAPTHFHPDVVKLLQAGDDNLHSKKDIVQRRKELVDGISPGLLELIWDHGEELMFDKGGCQLVLAIMHKCSGDLVPAMEAIAKAASKPVETSTDEEDHLVKSASGHFSLKKLILQDKDHMDINNEGQTFFSQHLLETVEPESLFDWCKINRGAFVVTSLLESPVPGVANRVKTILKPRLKKLEKYKSKGVEIVLKILHK</sequence>
<keyword evidence="6" id="KW-1185">Reference proteome</keyword>
<dbReference type="KEGG" id="aten:116287954"/>
<keyword evidence="1" id="KW-0677">Repeat</keyword>
<evidence type="ECO:0000313" key="7">
    <source>
        <dbReference type="RefSeq" id="XP_031550523.1"/>
    </source>
</evidence>
<dbReference type="GeneID" id="116287954"/>
<evidence type="ECO:0000256" key="1">
    <source>
        <dbReference type="ARBA" id="ARBA00022737"/>
    </source>
</evidence>
<feature type="domain" description="PUM-HD" evidence="5">
    <location>
        <begin position="123"/>
        <end position="475"/>
    </location>
</feature>
<feature type="repeat" description="Pumilio" evidence="3">
    <location>
        <begin position="187"/>
        <end position="222"/>
    </location>
</feature>
<dbReference type="Proteomes" id="UP000515163">
    <property type="component" value="Unplaced"/>
</dbReference>
<name>A0A6P8H4Q7_ACTTE</name>
<dbReference type="InterPro" id="IPR040059">
    <property type="entry name" value="PUM3"/>
</dbReference>
<dbReference type="PANTHER" id="PTHR13389:SF0">
    <property type="entry name" value="PUMILIO HOMOLOG 3"/>
    <property type="match status" value="1"/>
</dbReference>
<dbReference type="RefSeq" id="XP_031550523.1">
    <property type="nucleotide sequence ID" value="XM_031694663.1"/>
</dbReference>
<evidence type="ECO:0000256" key="3">
    <source>
        <dbReference type="PROSITE-ProRule" id="PRU00317"/>
    </source>
</evidence>
<keyword evidence="2" id="KW-0694">RNA-binding</keyword>
<dbReference type="GO" id="GO:0005730">
    <property type="term" value="C:nucleolus"/>
    <property type="evidence" value="ECO:0007669"/>
    <property type="project" value="TreeGrafter"/>
</dbReference>
<dbReference type="InterPro" id="IPR012959">
    <property type="entry name" value="CPL_dom"/>
</dbReference>
<dbReference type="PROSITE" id="PS50303">
    <property type="entry name" value="PUM_HD"/>
    <property type="match status" value="1"/>
</dbReference>
<dbReference type="FunCoup" id="A0A6P8H4Q7">
    <property type="interactions" value="2242"/>
</dbReference>
<evidence type="ECO:0000256" key="2">
    <source>
        <dbReference type="ARBA" id="ARBA00022884"/>
    </source>
</evidence>
<accession>A0A6P8H4Q7</accession>
<dbReference type="OrthoDB" id="497380at2759"/>
<dbReference type="InterPro" id="IPR001313">
    <property type="entry name" value="Pumilio_RNA-bd_rpt"/>
</dbReference>
<proteinExistence type="predicted"/>
<dbReference type="FunFam" id="1.25.10.10:FF:001092">
    <property type="entry name" value="Pumilio RNA-binding family member 3"/>
    <property type="match status" value="1"/>
</dbReference>
<dbReference type="InterPro" id="IPR033133">
    <property type="entry name" value="PUM-HD"/>
</dbReference>
<protein>
    <submittedName>
        <fullName evidence="7">Pumilio homolog 3-like isoform X1</fullName>
    </submittedName>
</protein>
<dbReference type="PANTHER" id="PTHR13389">
    <property type="entry name" value="PUMILIO HOMOLOG 3"/>
    <property type="match status" value="1"/>
</dbReference>
<organism evidence="6 7">
    <name type="scientific">Actinia tenebrosa</name>
    <name type="common">Australian red waratah sea anemone</name>
    <dbReference type="NCBI Taxonomy" id="6105"/>
    <lineage>
        <taxon>Eukaryota</taxon>
        <taxon>Metazoa</taxon>
        <taxon>Cnidaria</taxon>
        <taxon>Anthozoa</taxon>
        <taxon>Hexacorallia</taxon>
        <taxon>Actiniaria</taxon>
        <taxon>Actiniidae</taxon>
        <taxon>Actinia</taxon>
    </lineage>
</organism>
<dbReference type="Pfam" id="PF08144">
    <property type="entry name" value="CPL"/>
    <property type="match status" value="1"/>
</dbReference>
<dbReference type="SUPFAM" id="SSF48371">
    <property type="entry name" value="ARM repeat"/>
    <property type="match status" value="1"/>
</dbReference>
<dbReference type="InParanoid" id="A0A6P8H4Q7"/>
<reference evidence="7" key="1">
    <citation type="submission" date="2025-08" db="UniProtKB">
        <authorList>
            <consortium name="RefSeq"/>
        </authorList>
    </citation>
    <scope>IDENTIFICATION</scope>
    <source>
        <tissue evidence="7">Tentacle</tissue>
    </source>
</reference>
<dbReference type="PROSITE" id="PS50302">
    <property type="entry name" value="PUM"/>
    <property type="match status" value="1"/>
</dbReference>
<dbReference type="GO" id="GO:0003729">
    <property type="term" value="F:mRNA binding"/>
    <property type="evidence" value="ECO:0007669"/>
    <property type="project" value="TreeGrafter"/>
</dbReference>
<dbReference type="InterPro" id="IPR016024">
    <property type="entry name" value="ARM-type_fold"/>
</dbReference>
<feature type="region of interest" description="Disordered" evidence="4">
    <location>
        <begin position="1"/>
        <end position="106"/>
    </location>
</feature>
<dbReference type="InterPro" id="IPR011989">
    <property type="entry name" value="ARM-like"/>
</dbReference>
<feature type="compositionally biased region" description="Basic residues" evidence="4">
    <location>
        <begin position="58"/>
        <end position="67"/>
    </location>
</feature>
<dbReference type="Gene3D" id="1.25.10.10">
    <property type="entry name" value="Leucine-rich Repeat Variant"/>
    <property type="match status" value="2"/>
</dbReference>
<dbReference type="SMART" id="SM00025">
    <property type="entry name" value="Pumilio"/>
    <property type="match status" value="6"/>
</dbReference>
<gene>
    <name evidence="7" type="primary">LOC116287954</name>
</gene>
<evidence type="ECO:0000259" key="5">
    <source>
        <dbReference type="PROSITE" id="PS50303"/>
    </source>
</evidence>
<dbReference type="GO" id="GO:0006417">
    <property type="term" value="P:regulation of translation"/>
    <property type="evidence" value="ECO:0007669"/>
    <property type="project" value="TreeGrafter"/>
</dbReference>
<evidence type="ECO:0000313" key="6">
    <source>
        <dbReference type="Proteomes" id="UP000515163"/>
    </source>
</evidence>
<dbReference type="AlphaFoldDB" id="A0A6P8H4Q7"/>
<evidence type="ECO:0000256" key="4">
    <source>
        <dbReference type="SAM" id="MobiDB-lite"/>
    </source>
</evidence>